<name>A0A1I8HXV4_9PLAT</name>
<organism evidence="4 5">
    <name type="scientific">Macrostomum lignano</name>
    <dbReference type="NCBI Taxonomy" id="282301"/>
    <lineage>
        <taxon>Eukaryota</taxon>
        <taxon>Metazoa</taxon>
        <taxon>Spiralia</taxon>
        <taxon>Lophotrochozoa</taxon>
        <taxon>Platyhelminthes</taxon>
        <taxon>Rhabditophora</taxon>
        <taxon>Macrostomorpha</taxon>
        <taxon>Macrostomida</taxon>
        <taxon>Macrostomidae</taxon>
        <taxon>Macrostomum</taxon>
    </lineage>
</organism>
<dbReference type="Gene3D" id="1.25.10.30">
    <property type="entry name" value="IP3 receptor type 1 binding core, RIH domain"/>
    <property type="match status" value="1"/>
</dbReference>
<dbReference type="InterPro" id="IPR000699">
    <property type="entry name" value="RIH_dom"/>
</dbReference>
<evidence type="ECO:0000259" key="3">
    <source>
        <dbReference type="PROSITE" id="PS50919"/>
    </source>
</evidence>
<dbReference type="SUPFAM" id="SSF82109">
    <property type="entry name" value="MIR domain"/>
    <property type="match status" value="2"/>
</dbReference>
<dbReference type="InterPro" id="IPR036300">
    <property type="entry name" value="MIR_dom_sf"/>
</dbReference>
<dbReference type="Pfam" id="PF02815">
    <property type="entry name" value="MIR"/>
    <property type="match status" value="1"/>
</dbReference>
<evidence type="ECO:0000313" key="5">
    <source>
        <dbReference type="WBParaSite" id="maker-uti_cns_0008630-snap-gene-0.5-mRNA-1"/>
    </source>
</evidence>
<dbReference type="PANTHER" id="PTHR13715:SF99">
    <property type="entry name" value="INOSITOL 1,4,5-TRISPHOSPHATE RECEPTOR-LIKE PROTEIN A"/>
    <property type="match status" value="1"/>
</dbReference>
<dbReference type="Pfam" id="PF01365">
    <property type="entry name" value="RYDR_ITPR"/>
    <property type="match status" value="1"/>
</dbReference>
<dbReference type="Proteomes" id="UP000095280">
    <property type="component" value="Unplaced"/>
</dbReference>
<proteinExistence type="inferred from homology"/>
<keyword evidence="2" id="KW-0813">Transport</keyword>
<keyword evidence="1" id="KW-0677">Repeat</keyword>
<dbReference type="GO" id="GO:0005220">
    <property type="term" value="F:inositol 1,4,5-trisphosphate-gated calcium channel activity"/>
    <property type="evidence" value="ECO:0007669"/>
    <property type="project" value="UniProtKB-UniRule"/>
</dbReference>
<dbReference type="SMART" id="SM00472">
    <property type="entry name" value="MIR"/>
    <property type="match status" value="3"/>
</dbReference>
<dbReference type="PANTHER" id="PTHR13715">
    <property type="entry name" value="RYANODINE RECEPTOR AND IP3 RECEPTOR"/>
    <property type="match status" value="1"/>
</dbReference>
<dbReference type="WBParaSite" id="maker-uti_cns_0008630-snap-gene-0.5-mRNA-1">
    <property type="protein sequence ID" value="maker-uti_cns_0008630-snap-gene-0.5-mRNA-1"/>
    <property type="gene ID" value="maker-uti_cns_0008630-snap-gene-0.5"/>
</dbReference>
<keyword evidence="2" id="KW-0407">Ion channel</keyword>
<comment type="subcellular location">
    <subcellularLocation>
        <location evidence="2">Endoplasmic reticulum membrane</location>
        <topology evidence="2">Multi-pass membrane protein</topology>
    </subcellularLocation>
</comment>
<comment type="function">
    <text evidence="2">Receptor for inositol 1,4,5-trisphosphate, a second messenger that mediates the release of intracellular calcium.</text>
</comment>
<dbReference type="AlphaFoldDB" id="A0A1I8HXV4"/>
<comment type="domain">
    <text evidence="2">The receptor contains a calcium channel in its C-terminal extremity. Its large N-terminal cytoplasmic region has the ligand-binding site in the N-terminus and modulatory sites in the middle portion immediately upstream of the channel region.</text>
</comment>
<comment type="similarity">
    <text evidence="2">Belongs to the InsP3 receptor family.</text>
</comment>
<keyword evidence="2" id="KW-0256">Endoplasmic reticulum</keyword>
<dbReference type="GO" id="GO:0070679">
    <property type="term" value="F:inositol 1,4,5 trisphosphate binding"/>
    <property type="evidence" value="ECO:0007669"/>
    <property type="project" value="UniProtKB-UniRule"/>
</dbReference>
<dbReference type="Gene3D" id="2.80.10.50">
    <property type="match status" value="2"/>
</dbReference>
<dbReference type="InterPro" id="IPR016093">
    <property type="entry name" value="MIR_motif"/>
</dbReference>
<dbReference type="InterPro" id="IPR015925">
    <property type="entry name" value="Ryanodine_IP3_receptor"/>
</dbReference>
<dbReference type="GO" id="GO:0005789">
    <property type="term" value="C:endoplasmic reticulum membrane"/>
    <property type="evidence" value="ECO:0007669"/>
    <property type="project" value="UniProtKB-SubCell"/>
</dbReference>
<keyword evidence="2" id="KW-0106">Calcium</keyword>
<dbReference type="SUPFAM" id="SSF100909">
    <property type="entry name" value="IP3 receptor type 1 binding core, domain 2"/>
    <property type="match status" value="1"/>
</dbReference>
<dbReference type="Pfam" id="PF08709">
    <property type="entry name" value="Ins145_P3_rec"/>
    <property type="match status" value="1"/>
</dbReference>
<dbReference type="GO" id="GO:0051209">
    <property type="term" value="P:release of sequestered calcium ion into cytosol"/>
    <property type="evidence" value="ECO:0007669"/>
    <property type="project" value="UniProtKB-UniRule"/>
</dbReference>
<keyword evidence="2" id="KW-0406">Ion transport</keyword>
<evidence type="ECO:0000313" key="4">
    <source>
        <dbReference type="Proteomes" id="UP000095280"/>
    </source>
</evidence>
<evidence type="ECO:0000256" key="1">
    <source>
        <dbReference type="ARBA" id="ARBA00022737"/>
    </source>
</evidence>
<dbReference type="InterPro" id="IPR035910">
    <property type="entry name" value="RyR/IP3R_RIH_dom_sf"/>
</dbReference>
<dbReference type="PROSITE" id="PS50919">
    <property type="entry name" value="MIR"/>
    <property type="match status" value="1"/>
</dbReference>
<keyword evidence="2" id="KW-0107">Calcium channel</keyword>
<keyword evidence="4" id="KW-1185">Reference proteome</keyword>
<dbReference type="InterPro" id="IPR000493">
    <property type="entry name" value="InsP3_rcpt"/>
</dbReference>
<keyword evidence="2" id="KW-0472">Membrane</keyword>
<keyword evidence="2" id="KW-0109">Calcium transport</keyword>
<comment type="subunit">
    <text evidence="2">Homotetramer.</text>
</comment>
<feature type="domain" description="MIR" evidence="3">
    <location>
        <begin position="129"/>
        <end position="183"/>
    </location>
</feature>
<keyword evidence="2" id="KW-0675">Receptor</keyword>
<dbReference type="InterPro" id="IPR014821">
    <property type="entry name" value="Ins145_P3_rcpt"/>
</dbReference>
<sequence>MTNASAGFICIGDFISLYCEDTDGHAFSRNSSNAYNGLYVYHNLDRDHPIQVPDPQVLLFEVCIQNRYKLEKKYRKLANKPLAAPINSAAGANGNGDGGGGEGEHFEQARSAALAESVDNMAEQKRNQGKRVRYGEIIQLKHVFTGKFVHVNTNETSQYDKNNMLLSLHEYNSKNAQFRILPRYKVKSEGEYVQLLDQISFESIKSPGHFCHASHGFPIESGRIVSELNLGVDQTGFTILKSHSHLAEFEVFARGGQFVQLFHKELEAYVVAEGLFDDEVIEDVHLRIREVDQLNPRTMHQSTSAITYWQIESEKTMLNGEVLTWDQQFRFRHATTRKYLCVFQDSGELLVSLSEDATDPHTVFKMHPVLQETAELKFESYARIEHVITGSWLHAIKDKAYQRREFLNMEDENSEVTCCSDRRYDDAYTIKKVAPAQVADFNFVAGMVPFLQELIAMRRNGSAVACKDSYKICQALSELRSFMLDGAGEPRKARQKLLRNLRVIDLLVMLLKIPLTGPLDEHHFGRVFSDAYDILHTYMLGNSRKNALYFAKYIEFFQTQMVDKSDLALKVTKMLVELMKDNRKIVDRISKEQIDDFVNLLRKNEHYNYLKLLKVLCVCNGVAITDNQSYIAQKWLLEDTHGIYLTERGQNIDRKPNETYVSTDQMKTWCPLVDFVQPDENDQESVERCLFLRTQLDLFIALCHGRNEECIRLITKDLSYLTWEEAFLGLSSESLPQDFRAKYCEIIIGLFVNVGHNYSVVESPQLSFIYEYVGTKDSGGSSPAPDQYAAKDLITIFPVIRDWIAQFLDQNRYMVASQMSNNLLIEKVLSLLHFLVKFGYYGGVDELAQLLPPLRNLLNGESDVPFPPDKIGRDYSKDSKKLVQKFKHHERYKRSPETLAIVRAKHAALRVLDLVMTFQENARLASFVSKFKECEVSESSTKKKHIKPMVPALYESFDSLNTKRSAKSKQNAIKKELRAMFDESSRFLDVDSLTGILIDLANYEYDDMVQLSLQLLNKLYSSKSTMFQQAINSLVLITPDSCRVHRELSKQVPLLRMMTRSKWTAEQALKMQTILGELCDLCHLPKAEEEPHPMNQRLMISH</sequence>
<accession>A0A1I8HXV4</accession>
<reference evidence="5" key="1">
    <citation type="submission" date="2016-11" db="UniProtKB">
        <authorList>
            <consortium name="WormBaseParasite"/>
        </authorList>
    </citation>
    <scope>IDENTIFICATION</scope>
</reference>
<evidence type="ECO:0000256" key="2">
    <source>
        <dbReference type="RuleBase" id="RU368044"/>
    </source>
</evidence>
<dbReference type="CDD" id="cd23280">
    <property type="entry name" value="beta-trefoil_MIR_itr-1-like"/>
    <property type="match status" value="1"/>
</dbReference>
<keyword evidence="2" id="KW-1071">Ligand-gated ion channel</keyword>
<protein>
    <recommendedName>
        <fullName evidence="2">Inositol 1,4,5-trisphosphate receptor</fullName>
    </recommendedName>
</protein>
<dbReference type="PRINTS" id="PR00779">
    <property type="entry name" value="INSP3RECEPTR"/>
</dbReference>